<accession>A0A9P4A876</accession>
<dbReference type="AlphaFoldDB" id="A0A9P4A876"/>
<sequence length="73" mass="8588">MKTACVQDIYQCDTCKSASDENGRNCRHGMLFPLLLLMGNFKKCMNYEFDAEKVKLQLQRKNKWIEYSDNNSE</sequence>
<organism evidence="1 2">
    <name type="scientific">Bacteroides caccae</name>
    <dbReference type="NCBI Taxonomy" id="47678"/>
    <lineage>
        <taxon>Bacteria</taxon>
        <taxon>Pseudomonadati</taxon>
        <taxon>Bacteroidota</taxon>
        <taxon>Bacteroidia</taxon>
        <taxon>Bacteroidales</taxon>
        <taxon>Bacteroidaceae</taxon>
        <taxon>Bacteroides</taxon>
    </lineage>
</organism>
<comment type="caution">
    <text evidence="1">The sequence shown here is derived from an EMBL/GenBank/DDBJ whole genome shotgun (WGS) entry which is preliminary data.</text>
</comment>
<proteinExistence type="predicted"/>
<evidence type="ECO:0000313" key="2">
    <source>
        <dbReference type="Proteomes" id="UP000368418"/>
    </source>
</evidence>
<protein>
    <submittedName>
        <fullName evidence="1">Uncharacterized protein</fullName>
    </submittedName>
</protein>
<gene>
    <name evidence="1" type="ORF">F2Y31_07480</name>
</gene>
<dbReference type="Proteomes" id="UP000368418">
    <property type="component" value="Unassembled WGS sequence"/>
</dbReference>
<dbReference type="RefSeq" id="WP_118313706.1">
    <property type="nucleotide sequence ID" value="NZ_JAHONX010000005.1"/>
</dbReference>
<name>A0A9P4A876_9BACE</name>
<dbReference type="EMBL" id="VVYD01000004">
    <property type="protein sequence ID" value="KAA5501056.1"/>
    <property type="molecule type" value="Genomic_DNA"/>
</dbReference>
<evidence type="ECO:0000313" key="1">
    <source>
        <dbReference type="EMBL" id="KAA5501056.1"/>
    </source>
</evidence>
<reference evidence="1 2" key="1">
    <citation type="journal article" date="2019" name="Nat. Med.">
        <title>A library of human gut bacterial isolates paired with longitudinal multiomics data enables mechanistic microbiome research.</title>
        <authorList>
            <person name="Poyet M."/>
            <person name="Groussin M."/>
            <person name="Gibbons S.M."/>
            <person name="Avila-Pacheco J."/>
            <person name="Jiang X."/>
            <person name="Kearney S.M."/>
            <person name="Perrotta A.R."/>
            <person name="Berdy B."/>
            <person name="Zhao S."/>
            <person name="Lieberman T.D."/>
            <person name="Swanson P.K."/>
            <person name="Smith M."/>
            <person name="Roesemann S."/>
            <person name="Alexander J.E."/>
            <person name="Rich S.A."/>
            <person name="Livny J."/>
            <person name="Vlamakis H."/>
            <person name="Clish C."/>
            <person name="Bullock K."/>
            <person name="Deik A."/>
            <person name="Scott J."/>
            <person name="Pierce K.A."/>
            <person name="Xavier R.J."/>
            <person name="Alm E.J."/>
        </authorList>
    </citation>
    <scope>NUCLEOTIDE SEQUENCE [LARGE SCALE GENOMIC DNA]</scope>
    <source>
        <strain evidence="1 2">BIOML-A19</strain>
    </source>
</reference>